<reference evidence="1" key="1">
    <citation type="submission" date="2014-11" db="EMBL/GenBank/DDBJ databases">
        <authorList>
            <person name="Amaro Gonzalez C."/>
        </authorList>
    </citation>
    <scope>NUCLEOTIDE SEQUENCE</scope>
</reference>
<name>A0A0E9SCB9_ANGAN</name>
<evidence type="ECO:0000313" key="1">
    <source>
        <dbReference type="EMBL" id="JAH38173.1"/>
    </source>
</evidence>
<sequence length="17" mass="2069">MFWISVRTMSCCYRVVS</sequence>
<dbReference type="EMBL" id="GBXM01070404">
    <property type="protein sequence ID" value="JAH38173.1"/>
    <property type="molecule type" value="Transcribed_RNA"/>
</dbReference>
<accession>A0A0E9SCB9</accession>
<proteinExistence type="predicted"/>
<reference evidence="1" key="2">
    <citation type="journal article" date="2015" name="Fish Shellfish Immunol.">
        <title>Early steps in the European eel (Anguilla anguilla)-Vibrio vulnificus interaction in the gills: Role of the RtxA13 toxin.</title>
        <authorList>
            <person name="Callol A."/>
            <person name="Pajuelo D."/>
            <person name="Ebbesson L."/>
            <person name="Teles M."/>
            <person name="MacKenzie S."/>
            <person name="Amaro C."/>
        </authorList>
    </citation>
    <scope>NUCLEOTIDE SEQUENCE</scope>
</reference>
<dbReference type="AlphaFoldDB" id="A0A0E9SCB9"/>
<organism evidence="1">
    <name type="scientific">Anguilla anguilla</name>
    <name type="common">European freshwater eel</name>
    <name type="synonym">Muraena anguilla</name>
    <dbReference type="NCBI Taxonomy" id="7936"/>
    <lineage>
        <taxon>Eukaryota</taxon>
        <taxon>Metazoa</taxon>
        <taxon>Chordata</taxon>
        <taxon>Craniata</taxon>
        <taxon>Vertebrata</taxon>
        <taxon>Euteleostomi</taxon>
        <taxon>Actinopterygii</taxon>
        <taxon>Neopterygii</taxon>
        <taxon>Teleostei</taxon>
        <taxon>Anguilliformes</taxon>
        <taxon>Anguillidae</taxon>
        <taxon>Anguilla</taxon>
    </lineage>
</organism>
<protein>
    <submittedName>
        <fullName evidence="1">Uncharacterized protein</fullName>
    </submittedName>
</protein>